<dbReference type="Proteomes" id="UP000610746">
    <property type="component" value="Unassembled WGS sequence"/>
</dbReference>
<dbReference type="NCBIfam" id="TIGR04131">
    <property type="entry name" value="Bac_Flav_CTERM"/>
    <property type="match status" value="1"/>
</dbReference>
<reference evidence="3" key="1">
    <citation type="submission" date="2020-05" db="EMBL/GenBank/DDBJ databases">
        <title>Genomic Encyclopedia of Type Strains, Phase IV (KMG-V): Genome sequencing to study the core and pangenomes of soil and plant-associated prokaryotes.</title>
        <authorList>
            <person name="Whitman W."/>
        </authorList>
    </citation>
    <scope>NUCLEOTIDE SEQUENCE</scope>
    <source>
        <strain evidence="3">16F</strain>
    </source>
</reference>
<gene>
    <name evidence="3" type="ORF">HNQ03_002722</name>
</gene>
<protein>
    <submittedName>
        <fullName evidence="3">Gliding motility-associated-like protein</fullName>
    </submittedName>
</protein>
<name>A0A8J8K9H2_9FLAO</name>
<evidence type="ECO:0000313" key="3">
    <source>
        <dbReference type="EMBL" id="NRS93631.1"/>
    </source>
</evidence>
<proteinExistence type="predicted"/>
<feature type="signal peptide" evidence="1">
    <location>
        <begin position="1"/>
        <end position="18"/>
    </location>
</feature>
<feature type="domain" description="IgGFc-binding protein N-terminal" evidence="2">
    <location>
        <begin position="130"/>
        <end position="432"/>
    </location>
</feature>
<evidence type="ECO:0000259" key="2">
    <source>
        <dbReference type="Pfam" id="PF17517"/>
    </source>
</evidence>
<comment type="caution">
    <text evidence="3">The sequence shown here is derived from an EMBL/GenBank/DDBJ whole genome shotgun (WGS) entry which is preliminary data.</text>
</comment>
<dbReference type="EMBL" id="JABSNO010000024">
    <property type="protein sequence ID" value="NRS93631.1"/>
    <property type="molecule type" value="Genomic_DNA"/>
</dbReference>
<dbReference type="AlphaFoldDB" id="A0A8J8K9H2"/>
<feature type="chain" id="PRO_5035206974" evidence="1">
    <location>
        <begin position="19"/>
        <end position="1114"/>
    </location>
</feature>
<keyword evidence="1" id="KW-0732">Signal</keyword>
<evidence type="ECO:0000256" key="1">
    <source>
        <dbReference type="SAM" id="SignalP"/>
    </source>
</evidence>
<dbReference type="InterPro" id="IPR035234">
    <property type="entry name" value="IgGFc-bd_N"/>
</dbReference>
<dbReference type="InterPro" id="IPR026341">
    <property type="entry name" value="T9SS_type_B"/>
</dbReference>
<accession>A0A8J8K9H2</accession>
<dbReference type="RefSeq" id="WP_173780181.1">
    <property type="nucleotide sequence ID" value="NZ_JABSNO010000024.1"/>
</dbReference>
<dbReference type="Pfam" id="PF17517">
    <property type="entry name" value="IgGFc_binding"/>
    <property type="match status" value="1"/>
</dbReference>
<evidence type="ECO:0000313" key="4">
    <source>
        <dbReference type="Proteomes" id="UP000610746"/>
    </source>
</evidence>
<dbReference type="Pfam" id="PF13585">
    <property type="entry name" value="CHU_C"/>
    <property type="match status" value="1"/>
</dbReference>
<organism evidence="3 4">
    <name type="scientific">Frigoriflavimonas asaccharolytica</name>
    <dbReference type="NCBI Taxonomy" id="2735899"/>
    <lineage>
        <taxon>Bacteria</taxon>
        <taxon>Pseudomonadati</taxon>
        <taxon>Bacteroidota</taxon>
        <taxon>Flavobacteriia</taxon>
        <taxon>Flavobacteriales</taxon>
        <taxon>Weeksellaceae</taxon>
        <taxon>Frigoriflavimonas</taxon>
    </lineage>
</organism>
<sequence length="1114" mass="118819">MKKIFTLLFTIFYLFGNAQLDTDHWFAPMSARAGINNLQSVLYLSTNETTPFTVQIFNNNGLYTTAQVSKGNPTTVDIPGDYMLAPNQFDLFTVSNKGIYVKGAKKFYANYRFSVTSHAEIITSKGLAGIGTTFYAAMAPNTTATSYVSSNIGVLATEDNTIVTISGYNPLVVFSDGSSSATKTFTLNKGQSYIVDVASQDSPNNLTGLIGAKIVATKPISVTNGNFNGIYTTQNLTNNDILMDQAVPIDRLGKDFAVVKGNGPVTSGMEAVLVVATENNTTLLVNGNPYGSPLNEGQYVVIPGTEYVNQGGSHYNVSINGNKNIYVYQLLSGTSVGNVYPAGGFNYIPPLSCFLPNKIDEIGFINRIGVDFYETKLNIITQTGAAVTLNGAALAASTGPFPITGNSGWVTYSVPNVSGNITVNSTKSVTAGIAAGNGAVGYGGYFAGFSSVPLIVKTGDCYAGILLQVDNSYDAYQWFLNGVAIPGATSFSINPEVYGAGIYTVLITKINCESKLTDPYTYTLCPPITTTIYNIGSCKNLIINPVFTNSTQAINFANTAIIAPPTSGTTSVNSATGAITYTPNPGLTVDTQDTFVYYIQGTGNPADFEYFRANVNIDVLQTTNGTLSSCANTAGNGTYNLTSVSSSPDTGTTATYYSDAALTSAISNPTAYVGPAGIVYVSVRSSFGCTKTAQISLTVIPSPNINTANFNGSNCDVNFDGIIPITFSNITLQIVTNSAIFNVRYYLNQADANAGNNNNLPNNWTYTNTTIVYVRVDSINNNCPSAFGQITFSAGARIPLLTAVANEQVCDSDLSGGETVNLNDYKALFTANPNVNLTFYSTLANAQNSTNAIAGSQNITGVQTYFIRFESATECPSTAQITVSLKAGKKSDILMNATICKRDTTILNAGPGFTSYLWSNGATTPSVNVGVGTYYVDLGFNGCTYRQSVTVFAAELPQIIKIDVNGTTAVVSVSGGTGPYQYSLDGVNYQASNTFTALARGVYKVYVLSADRCEPVVGEFLILGLTNVITPNADGVNDVLDYSDLNIKENVSIEIFDRYGTTIYKSEKNKYVWDGKQLGNPLPTGTYWYIIKWTEPDTKNPVNYSGWVLLKNRN</sequence>
<keyword evidence="4" id="KW-1185">Reference proteome</keyword>